<dbReference type="Gene3D" id="1.10.3720.10">
    <property type="entry name" value="MetI-like"/>
    <property type="match status" value="1"/>
</dbReference>
<evidence type="ECO:0000256" key="2">
    <source>
        <dbReference type="ARBA" id="ARBA00010072"/>
    </source>
</evidence>
<dbReference type="InterPro" id="IPR010065">
    <property type="entry name" value="AA_ABC_transptr_permease_3TM"/>
</dbReference>
<evidence type="ECO:0000256" key="6">
    <source>
        <dbReference type="ARBA" id="ARBA00022692"/>
    </source>
</evidence>
<dbReference type="GO" id="GO:0006865">
    <property type="term" value="P:amino acid transport"/>
    <property type="evidence" value="ECO:0007669"/>
    <property type="project" value="UniProtKB-KW"/>
</dbReference>
<evidence type="ECO:0000256" key="1">
    <source>
        <dbReference type="ARBA" id="ARBA00004429"/>
    </source>
</evidence>
<dbReference type="NCBIfam" id="TIGR01726">
    <property type="entry name" value="HEQRo_perm_3TM"/>
    <property type="match status" value="1"/>
</dbReference>
<dbReference type="InterPro" id="IPR043429">
    <property type="entry name" value="ArtM/GltK/GlnP/TcyL/YhdX-like"/>
</dbReference>
<reference evidence="11 12" key="1">
    <citation type="submission" date="2017-12" db="EMBL/GenBank/DDBJ databases">
        <title>Rapid rising of carbapenem-resistant Enterobacteriaceae(CRE) and emergence of colistin resistance genemcr-1 in CRE in the hospital of Henan, China.</title>
        <authorList>
            <person name="Sun Q."/>
            <person name="Zhang R."/>
            <person name="Li Y."/>
            <person name="Shen Y."/>
            <person name="Zhang Y."/>
            <person name="Yang J."/>
            <person name="Shu L."/>
            <person name="Zhou H."/>
            <person name="Wang Y."/>
            <person name="Wang B."/>
            <person name="Shen Z."/>
        </authorList>
    </citation>
    <scope>NUCLEOTIDE SEQUENCE [LARGE SCALE GENOMIC DNA]</scope>
    <source>
        <strain evidence="11 12">3512</strain>
    </source>
</reference>
<keyword evidence="8 10" id="KW-1133">Transmembrane helix</keyword>
<evidence type="ECO:0000256" key="4">
    <source>
        <dbReference type="ARBA" id="ARBA00022475"/>
    </source>
</evidence>
<keyword evidence="5" id="KW-0997">Cell inner membrane</keyword>
<keyword evidence="3" id="KW-0813">Transport</keyword>
<dbReference type="Proteomes" id="UP000233549">
    <property type="component" value="Unassembled WGS sequence"/>
</dbReference>
<comment type="caution">
    <text evidence="11">The sequence shown here is derived from an EMBL/GenBank/DDBJ whole genome shotgun (WGS) entry which is preliminary data.</text>
</comment>
<name>A0AAP8HTG3_ECOLX</name>
<keyword evidence="6 10" id="KW-0812">Transmembrane</keyword>
<feature type="non-terminal residue" evidence="11">
    <location>
        <position position="104"/>
    </location>
</feature>
<evidence type="ECO:0000256" key="3">
    <source>
        <dbReference type="ARBA" id="ARBA00022448"/>
    </source>
</evidence>
<organism evidence="11 12">
    <name type="scientific">Escherichia coli</name>
    <dbReference type="NCBI Taxonomy" id="562"/>
    <lineage>
        <taxon>Bacteria</taxon>
        <taxon>Pseudomonadati</taxon>
        <taxon>Pseudomonadota</taxon>
        <taxon>Gammaproteobacteria</taxon>
        <taxon>Enterobacterales</taxon>
        <taxon>Enterobacteriaceae</taxon>
        <taxon>Escherichia</taxon>
    </lineage>
</organism>
<sequence length="104" mass="11478">ATILGTLIGVGRLSKNWLVAKITSIYVEVMRNVPLLLQLFFWYALITENMPGPRQAHNPLPGVFISNRGLKVPALEGNSLDWMLAGLGLAIVAILFLGHWGKKR</sequence>
<dbReference type="EMBL" id="PITP01000712">
    <property type="protein sequence ID" value="PKD78369.1"/>
    <property type="molecule type" value="Genomic_DNA"/>
</dbReference>
<keyword evidence="9 10" id="KW-0472">Membrane</keyword>
<gene>
    <name evidence="11" type="ORF">CWS33_30645</name>
</gene>
<dbReference type="CDD" id="cd06261">
    <property type="entry name" value="TM_PBP2"/>
    <property type="match status" value="1"/>
</dbReference>
<accession>A0AAP8HTG3</accession>
<proteinExistence type="inferred from homology"/>
<keyword evidence="7" id="KW-0029">Amino-acid transport</keyword>
<dbReference type="PANTHER" id="PTHR30614">
    <property type="entry name" value="MEMBRANE COMPONENT OF AMINO ACID ABC TRANSPORTER"/>
    <property type="match status" value="1"/>
</dbReference>
<keyword evidence="4" id="KW-1003">Cell membrane</keyword>
<feature type="non-terminal residue" evidence="11">
    <location>
        <position position="1"/>
    </location>
</feature>
<evidence type="ECO:0000256" key="5">
    <source>
        <dbReference type="ARBA" id="ARBA00022519"/>
    </source>
</evidence>
<evidence type="ECO:0000256" key="8">
    <source>
        <dbReference type="ARBA" id="ARBA00022989"/>
    </source>
</evidence>
<protein>
    <submittedName>
        <fullName evidence="11">Amino acid ABC transporter permease</fullName>
    </submittedName>
</protein>
<evidence type="ECO:0000256" key="7">
    <source>
        <dbReference type="ARBA" id="ARBA00022970"/>
    </source>
</evidence>
<dbReference type="SUPFAM" id="SSF161098">
    <property type="entry name" value="MetI-like"/>
    <property type="match status" value="1"/>
</dbReference>
<evidence type="ECO:0000313" key="11">
    <source>
        <dbReference type="EMBL" id="PKD78369.1"/>
    </source>
</evidence>
<dbReference type="InterPro" id="IPR000515">
    <property type="entry name" value="MetI-like"/>
</dbReference>
<dbReference type="AlphaFoldDB" id="A0AAP8HTG3"/>
<comment type="similarity">
    <text evidence="2">Belongs to the binding-protein-dependent transport system permease family. HisMQ subfamily.</text>
</comment>
<dbReference type="GO" id="GO:0043190">
    <property type="term" value="C:ATP-binding cassette (ABC) transporter complex"/>
    <property type="evidence" value="ECO:0007669"/>
    <property type="project" value="InterPro"/>
</dbReference>
<dbReference type="GO" id="GO:0022857">
    <property type="term" value="F:transmembrane transporter activity"/>
    <property type="evidence" value="ECO:0007669"/>
    <property type="project" value="InterPro"/>
</dbReference>
<feature type="transmembrane region" description="Helical" evidence="10">
    <location>
        <begin position="82"/>
        <end position="101"/>
    </location>
</feature>
<comment type="subcellular location">
    <subcellularLocation>
        <location evidence="1">Cell inner membrane</location>
        <topology evidence="1">Multi-pass membrane protein</topology>
    </subcellularLocation>
</comment>
<evidence type="ECO:0000313" key="12">
    <source>
        <dbReference type="Proteomes" id="UP000233549"/>
    </source>
</evidence>
<evidence type="ECO:0000256" key="10">
    <source>
        <dbReference type="SAM" id="Phobius"/>
    </source>
</evidence>
<dbReference type="InterPro" id="IPR035906">
    <property type="entry name" value="MetI-like_sf"/>
</dbReference>
<dbReference type="PANTHER" id="PTHR30614:SF37">
    <property type="entry name" value="AMINO-ACID ABC TRANSPORTER PERMEASE PROTEIN YHDX-RELATED"/>
    <property type="match status" value="1"/>
</dbReference>
<evidence type="ECO:0000256" key="9">
    <source>
        <dbReference type="ARBA" id="ARBA00023136"/>
    </source>
</evidence>